<dbReference type="GO" id="GO:0005778">
    <property type="term" value="C:peroxisomal membrane"/>
    <property type="evidence" value="ECO:0007669"/>
    <property type="project" value="UniProtKB-SubCell"/>
</dbReference>
<keyword evidence="4" id="KW-1185">Reference proteome</keyword>
<dbReference type="Proteomes" id="UP001209540">
    <property type="component" value="Unassembled WGS sequence"/>
</dbReference>
<evidence type="ECO:0000256" key="2">
    <source>
        <dbReference type="RuleBase" id="RU365003"/>
    </source>
</evidence>
<dbReference type="Pfam" id="PF08610">
    <property type="entry name" value="Pex16"/>
    <property type="match status" value="1"/>
</dbReference>
<protein>
    <recommendedName>
        <fullName evidence="2">Peroxisomal membrane protein PEX16</fullName>
    </recommendedName>
</protein>
<comment type="caution">
    <text evidence="3">The sequence shown here is derived from an EMBL/GenBank/DDBJ whole genome shotgun (WGS) entry which is preliminary data.</text>
</comment>
<name>A0AAD5JRN6_9FUNG</name>
<organism evidence="3 4">
    <name type="scientific">Phascolomyces articulosus</name>
    <dbReference type="NCBI Taxonomy" id="60185"/>
    <lineage>
        <taxon>Eukaryota</taxon>
        <taxon>Fungi</taxon>
        <taxon>Fungi incertae sedis</taxon>
        <taxon>Mucoromycota</taxon>
        <taxon>Mucoromycotina</taxon>
        <taxon>Mucoromycetes</taxon>
        <taxon>Mucorales</taxon>
        <taxon>Lichtheimiaceae</taxon>
        <taxon>Phascolomyces</taxon>
    </lineage>
</organism>
<gene>
    <name evidence="3" type="ORF">BDA99DRAFT_522763</name>
</gene>
<keyword evidence="2" id="KW-0576">Peroxisome</keyword>
<sequence>MEYLTKYDDFLLKNASQITGIEASLRSLTYILPGRFHDAEFASQAVYAALNLLGLYHNAILRRAAHNHAEESKSEHEESAFNKYINFWSSHSPMHKRCSTLLSIISYTQVLMEMGVLKKWGKQAQWRWIAILEAIKVALRLSLFKLTSNRMIMYPHHLQRDVDPASLERSRRLDSVPERWTGERSGVEMPMMRSTIEFDNAKAAQVQQQQRGRQGGVRKFTDVTDYLMSKVLTPEKLRRPDQMVHIMNAIGKSGEVLYILRPLLYVLAVLKYGRLSWKPWLLSLAVELLSQAMVRQAFEQPHGGRSKMMPLEKQEYARRLQLLWLNLLRGAFYIRVTRPRLERFCNSVENKPVVSLVGGILRDYLPLWQNIYFYTSAS</sequence>
<dbReference type="GO" id="GO:0007031">
    <property type="term" value="P:peroxisome organization"/>
    <property type="evidence" value="ECO:0007669"/>
    <property type="project" value="UniProtKB-KW"/>
</dbReference>
<evidence type="ECO:0000313" key="4">
    <source>
        <dbReference type="Proteomes" id="UP001209540"/>
    </source>
</evidence>
<proteinExistence type="inferred from homology"/>
<evidence type="ECO:0000256" key="1">
    <source>
        <dbReference type="ARBA" id="ARBA00009505"/>
    </source>
</evidence>
<dbReference type="InterPro" id="IPR013919">
    <property type="entry name" value="Pex16"/>
</dbReference>
<dbReference type="PANTHER" id="PTHR13299">
    <property type="entry name" value="PEROXISOMAL MEMBRANE PROTEIN PEX16"/>
    <property type="match status" value="1"/>
</dbReference>
<keyword evidence="2" id="KW-0962">Peroxisome biogenesis</keyword>
<dbReference type="AlphaFoldDB" id="A0AAD5JRN6"/>
<reference evidence="3" key="2">
    <citation type="submission" date="2023-02" db="EMBL/GenBank/DDBJ databases">
        <authorList>
            <consortium name="DOE Joint Genome Institute"/>
            <person name="Mondo S.J."/>
            <person name="Chang Y."/>
            <person name="Wang Y."/>
            <person name="Ahrendt S."/>
            <person name="Andreopoulos W."/>
            <person name="Barry K."/>
            <person name="Beard J."/>
            <person name="Benny G.L."/>
            <person name="Blankenship S."/>
            <person name="Bonito G."/>
            <person name="Cuomo C."/>
            <person name="Desiro A."/>
            <person name="Gervers K.A."/>
            <person name="Hundley H."/>
            <person name="Kuo A."/>
            <person name="LaButti K."/>
            <person name="Lang B.F."/>
            <person name="Lipzen A."/>
            <person name="O'Donnell K."/>
            <person name="Pangilinan J."/>
            <person name="Reynolds N."/>
            <person name="Sandor L."/>
            <person name="Smith M.W."/>
            <person name="Tsang A."/>
            <person name="Grigoriev I.V."/>
            <person name="Stajich J.E."/>
            <person name="Spatafora J.W."/>
        </authorList>
    </citation>
    <scope>NUCLEOTIDE SEQUENCE</scope>
    <source>
        <strain evidence="3">RSA 2281</strain>
    </source>
</reference>
<evidence type="ECO:0000313" key="3">
    <source>
        <dbReference type="EMBL" id="KAI9250529.1"/>
    </source>
</evidence>
<comment type="subcellular location">
    <subcellularLocation>
        <location evidence="2">Peroxisome membrane</location>
    </subcellularLocation>
</comment>
<accession>A0AAD5JRN6</accession>
<dbReference type="EMBL" id="JAIXMP010000032">
    <property type="protein sequence ID" value="KAI9250529.1"/>
    <property type="molecule type" value="Genomic_DNA"/>
</dbReference>
<dbReference type="PANTHER" id="PTHR13299:SF0">
    <property type="entry name" value="PEROXISOMAL MEMBRANE PROTEIN PEX16"/>
    <property type="match status" value="1"/>
</dbReference>
<comment type="similarity">
    <text evidence="1 2">Belongs to the peroxin-16 family.</text>
</comment>
<reference evidence="3" key="1">
    <citation type="journal article" date="2022" name="IScience">
        <title>Evolution of zygomycete secretomes and the origins of terrestrial fungal ecologies.</title>
        <authorList>
            <person name="Chang Y."/>
            <person name="Wang Y."/>
            <person name="Mondo S."/>
            <person name="Ahrendt S."/>
            <person name="Andreopoulos W."/>
            <person name="Barry K."/>
            <person name="Beard J."/>
            <person name="Benny G.L."/>
            <person name="Blankenship S."/>
            <person name="Bonito G."/>
            <person name="Cuomo C."/>
            <person name="Desiro A."/>
            <person name="Gervers K.A."/>
            <person name="Hundley H."/>
            <person name="Kuo A."/>
            <person name="LaButti K."/>
            <person name="Lang B.F."/>
            <person name="Lipzen A."/>
            <person name="O'Donnell K."/>
            <person name="Pangilinan J."/>
            <person name="Reynolds N."/>
            <person name="Sandor L."/>
            <person name="Smith M.E."/>
            <person name="Tsang A."/>
            <person name="Grigoriev I.V."/>
            <person name="Stajich J.E."/>
            <person name="Spatafora J.W."/>
        </authorList>
    </citation>
    <scope>NUCLEOTIDE SEQUENCE</scope>
    <source>
        <strain evidence="3">RSA 2281</strain>
    </source>
</reference>